<dbReference type="PANTHER" id="PTHR45662">
    <property type="entry name" value="PHOSPHATIDYLINOSITIDE PHOSPHATASE SAC1"/>
    <property type="match status" value="1"/>
</dbReference>
<name>A0A0V0QRH2_PSEPJ</name>
<evidence type="ECO:0000256" key="1">
    <source>
        <dbReference type="ARBA" id="ARBA00008943"/>
    </source>
</evidence>
<evidence type="ECO:0000313" key="8">
    <source>
        <dbReference type="Proteomes" id="UP000054937"/>
    </source>
</evidence>
<comment type="similarity">
    <text evidence="1">Belongs to the synaptojanin family.</text>
</comment>
<dbReference type="OrthoDB" id="312112at2759"/>
<evidence type="ECO:0000313" key="7">
    <source>
        <dbReference type="EMBL" id="KRX04616.1"/>
    </source>
</evidence>
<dbReference type="Gene3D" id="3.60.10.10">
    <property type="entry name" value="Endonuclease/exonuclease/phosphatase"/>
    <property type="match status" value="1"/>
</dbReference>
<dbReference type="GO" id="GO:0004439">
    <property type="term" value="F:phosphatidylinositol-4,5-bisphosphate 5-phosphatase activity"/>
    <property type="evidence" value="ECO:0007669"/>
    <property type="project" value="UniProtKB-EC"/>
</dbReference>
<dbReference type="InParanoid" id="A0A0V0QRH2"/>
<dbReference type="OMA" id="CALELIF"/>
<dbReference type="EMBL" id="LDAU01000114">
    <property type="protein sequence ID" value="KRX04616.1"/>
    <property type="molecule type" value="Genomic_DNA"/>
</dbReference>
<dbReference type="InterPro" id="IPR036691">
    <property type="entry name" value="Endo/exonu/phosph_ase_sf"/>
</dbReference>
<dbReference type="GO" id="GO:0005783">
    <property type="term" value="C:endoplasmic reticulum"/>
    <property type="evidence" value="ECO:0007669"/>
    <property type="project" value="TreeGrafter"/>
</dbReference>
<evidence type="ECO:0000259" key="6">
    <source>
        <dbReference type="PROSITE" id="PS50275"/>
    </source>
</evidence>
<comment type="similarity">
    <text evidence="2">In the central section; belongs to the inositol 1,4,5-trisphosphate 5-phosphatase family.</text>
</comment>
<comment type="caution">
    <text evidence="7">The sequence shown here is derived from an EMBL/GenBank/DDBJ whole genome shotgun (WGS) entry which is preliminary data.</text>
</comment>
<feature type="region of interest" description="Disordered" evidence="5">
    <location>
        <begin position="945"/>
        <end position="968"/>
    </location>
</feature>
<dbReference type="GO" id="GO:0004527">
    <property type="term" value="F:exonuclease activity"/>
    <property type="evidence" value="ECO:0007669"/>
    <property type="project" value="UniProtKB-KW"/>
</dbReference>
<feature type="domain" description="SAC" evidence="6">
    <location>
        <begin position="131"/>
        <end position="446"/>
    </location>
</feature>
<dbReference type="PANTHER" id="PTHR45662:SF2">
    <property type="entry name" value="PHOSPHATIDYLINOSITOL-3-PHOSPHATASE SAC1"/>
    <property type="match status" value="1"/>
</dbReference>
<keyword evidence="7" id="KW-0255">Endonuclease</keyword>
<dbReference type="Proteomes" id="UP000054937">
    <property type="component" value="Unassembled WGS sequence"/>
</dbReference>
<feature type="compositionally biased region" description="Basic and acidic residues" evidence="5">
    <location>
        <begin position="947"/>
        <end position="961"/>
    </location>
</feature>
<keyword evidence="8" id="KW-1185">Reference proteome</keyword>
<dbReference type="GO" id="GO:0043812">
    <property type="term" value="F:phosphatidylinositol-4-phosphate phosphatase activity"/>
    <property type="evidence" value="ECO:0007669"/>
    <property type="project" value="TreeGrafter"/>
</dbReference>
<dbReference type="SMART" id="SM00128">
    <property type="entry name" value="IPPc"/>
    <property type="match status" value="1"/>
</dbReference>
<feature type="coiled-coil region" evidence="4">
    <location>
        <begin position="886"/>
        <end position="945"/>
    </location>
</feature>
<keyword evidence="7" id="KW-0269">Exonuclease</keyword>
<protein>
    <recommendedName>
        <fullName evidence="3">phosphoinositide 5-phosphatase</fullName>
        <ecNumber evidence="3">3.1.3.36</ecNumber>
    </recommendedName>
</protein>
<organism evidence="7 8">
    <name type="scientific">Pseudocohnilembus persalinus</name>
    <name type="common">Ciliate</name>
    <dbReference type="NCBI Taxonomy" id="266149"/>
    <lineage>
        <taxon>Eukaryota</taxon>
        <taxon>Sar</taxon>
        <taxon>Alveolata</taxon>
        <taxon>Ciliophora</taxon>
        <taxon>Intramacronucleata</taxon>
        <taxon>Oligohymenophorea</taxon>
        <taxon>Scuticociliatia</taxon>
        <taxon>Philasterida</taxon>
        <taxon>Pseudocohnilembidae</taxon>
        <taxon>Pseudocohnilembus</taxon>
    </lineage>
</organism>
<accession>A0A0V0QRH2</accession>
<proteinExistence type="inferred from homology"/>
<dbReference type="Pfam" id="PF02383">
    <property type="entry name" value="Syja_N"/>
    <property type="match status" value="1"/>
</dbReference>
<dbReference type="EC" id="3.1.3.36" evidence="3"/>
<keyword evidence="4" id="KW-0175">Coiled coil</keyword>
<gene>
    <name evidence="7" type="ORF">PPERSA_04431</name>
</gene>
<dbReference type="SUPFAM" id="SSF56219">
    <property type="entry name" value="DNase I-like"/>
    <property type="match status" value="1"/>
</dbReference>
<dbReference type="PROSITE" id="PS50275">
    <property type="entry name" value="SAC"/>
    <property type="match status" value="1"/>
</dbReference>
<dbReference type="AlphaFoldDB" id="A0A0V0QRH2"/>
<keyword evidence="7" id="KW-0378">Hydrolase</keyword>
<sequence length="968" mass="113437">MDFFKKKILGVSKKKASENSDDDSIQKNLIVKLTKNYIQLVPQGTLEKTLIGLKIERESKKIFDSQKIKDEKEILEVFSVDAFLGFIQILDIEYLLFVESSDEVCKFQQHIFYKVEDVLFVPLKVLSRCHYYSYTYPLTLRFSQYIENSSKANVTFQWNQKMLSNYFGGAYQKWQVQLIQGYIGKYTQEINNSEAEFLLISRRSQFRGGTRYNHRGADTDGNTSNFVETEQILTYQNKVSSYTIIRGSIPLLWEQKGGDQNLRMHQGTNMSTQAFKKHFDSLKEIYKEYMCVNLMKKSHQAEGILTEAFEQELKTQNLFDFYDYFDFNSNKNQVNNVCSQYRIEDSLTNKFQYFSITLNKQIDKQQNGVFRINCKDCLDRTNTYMMKVSLCALELIFKQEHNLQLEQIVQGNPLFKMDESPTHPFLKQFKYLWAYNGDNISYLYAGTDAATTSLTKKGYQGLQNQIKHKVICANVGFKRLIQSQFQDAHKQECLNLVAGIHTKSNMQLPFDVREQLMKESRCYNKNNLSIYTVTWNAQNALIKEDSDLVNLFKFQLNNYPDIIVIGLQEIVEFKVFKMHDENSTKLWTTMIQNNLNKICQGENIYGLIDRRDMFGNMILIYAKHSVSENISDIQHDCIKYGYVDNLTQYGGSAIHFKFGDANLCFINVYLPSGRKKSDRRLDAIKYIHKKTFQKKGVGKYKKMKIEDHDLAILFGDFNFRIDMDFNEVNNISLKSQDQTRQQDIQKLLKYDELEIAMKKQKNIICTYEEPKIGFFPTYNDSSKKQRTASWRSRVLCRNSNTEFINLDPNTIFYDSVPESQFKRQYGSDHVPVFCQMDFKTNMIDQEKSQQILEKLMRERNLIDEIIQEENLDDDLLGSNLVQSDILVQQQDQNNQFNQELNKENGKTSNLLDYGFSEQDNNNLNNLQAQNLLDMEHNQINDLQQQEQIDKQDQNQKNDSEWGPHVTPQ</sequence>
<evidence type="ECO:0000256" key="4">
    <source>
        <dbReference type="SAM" id="Coils"/>
    </source>
</evidence>
<evidence type="ECO:0000256" key="2">
    <source>
        <dbReference type="ARBA" id="ARBA00009678"/>
    </source>
</evidence>
<dbReference type="InterPro" id="IPR000300">
    <property type="entry name" value="IPPc"/>
</dbReference>
<dbReference type="Pfam" id="PF22669">
    <property type="entry name" value="Exo_endo_phos2"/>
    <property type="match status" value="1"/>
</dbReference>
<keyword evidence="7" id="KW-0540">Nuclease</keyword>
<dbReference type="GO" id="GO:0046856">
    <property type="term" value="P:phosphatidylinositol dephosphorylation"/>
    <property type="evidence" value="ECO:0007669"/>
    <property type="project" value="InterPro"/>
</dbReference>
<dbReference type="GO" id="GO:0004519">
    <property type="term" value="F:endonuclease activity"/>
    <property type="evidence" value="ECO:0007669"/>
    <property type="project" value="UniProtKB-KW"/>
</dbReference>
<evidence type="ECO:0000256" key="3">
    <source>
        <dbReference type="ARBA" id="ARBA00013044"/>
    </source>
</evidence>
<evidence type="ECO:0000256" key="5">
    <source>
        <dbReference type="SAM" id="MobiDB-lite"/>
    </source>
</evidence>
<reference evidence="7 8" key="1">
    <citation type="journal article" date="2015" name="Sci. Rep.">
        <title>Genome of the facultative scuticociliatosis pathogen Pseudocohnilembus persalinus provides insight into its virulence through horizontal gene transfer.</title>
        <authorList>
            <person name="Xiong J."/>
            <person name="Wang G."/>
            <person name="Cheng J."/>
            <person name="Tian M."/>
            <person name="Pan X."/>
            <person name="Warren A."/>
            <person name="Jiang C."/>
            <person name="Yuan D."/>
            <person name="Miao W."/>
        </authorList>
    </citation>
    <scope>NUCLEOTIDE SEQUENCE [LARGE SCALE GENOMIC DNA]</scope>
    <source>
        <strain evidence="7">36N120E</strain>
    </source>
</reference>
<dbReference type="InterPro" id="IPR002013">
    <property type="entry name" value="SAC_dom"/>
</dbReference>